<proteinExistence type="predicted"/>
<organism evidence="2 3">
    <name type="scientific">Lupinus luteus</name>
    <name type="common">European yellow lupine</name>
    <dbReference type="NCBI Taxonomy" id="3873"/>
    <lineage>
        <taxon>Eukaryota</taxon>
        <taxon>Viridiplantae</taxon>
        <taxon>Streptophyta</taxon>
        <taxon>Embryophyta</taxon>
        <taxon>Tracheophyta</taxon>
        <taxon>Spermatophyta</taxon>
        <taxon>Magnoliopsida</taxon>
        <taxon>eudicotyledons</taxon>
        <taxon>Gunneridae</taxon>
        <taxon>Pentapetalae</taxon>
        <taxon>rosids</taxon>
        <taxon>fabids</taxon>
        <taxon>Fabales</taxon>
        <taxon>Fabaceae</taxon>
        <taxon>Papilionoideae</taxon>
        <taxon>50 kb inversion clade</taxon>
        <taxon>genistoids sensu lato</taxon>
        <taxon>core genistoids</taxon>
        <taxon>Genisteae</taxon>
        <taxon>Lupinus</taxon>
    </lineage>
</organism>
<dbReference type="InterPro" id="IPR055562">
    <property type="entry name" value="DUF7138"/>
</dbReference>
<dbReference type="Pfam" id="PF23596">
    <property type="entry name" value="DUF7138"/>
    <property type="match status" value="1"/>
</dbReference>
<feature type="domain" description="DUF7138" evidence="1">
    <location>
        <begin position="7"/>
        <end position="79"/>
    </location>
</feature>
<accession>A0AAV1Y0P3</accession>
<comment type="caution">
    <text evidence="2">The sequence shown here is derived from an EMBL/GenBank/DDBJ whole genome shotgun (WGS) entry which is preliminary data.</text>
</comment>
<name>A0AAV1Y0P3_LUPLU</name>
<evidence type="ECO:0000313" key="2">
    <source>
        <dbReference type="EMBL" id="CAL0326710.1"/>
    </source>
</evidence>
<dbReference type="PANTHER" id="PTHR36351:SF1">
    <property type="entry name" value="EMBRYO SAC DEVELOPMENT ARREST 12"/>
    <property type="match status" value="1"/>
</dbReference>
<evidence type="ECO:0000313" key="3">
    <source>
        <dbReference type="Proteomes" id="UP001497480"/>
    </source>
</evidence>
<dbReference type="Proteomes" id="UP001497480">
    <property type="component" value="Unassembled WGS sequence"/>
</dbReference>
<protein>
    <recommendedName>
        <fullName evidence="1">DUF7138 domain-containing protein</fullName>
    </recommendedName>
</protein>
<dbReference type="EMBL" id="CAXHTB010000019">
    <property type="protein sequence ID" value="CAL0326710.1"/>
    <property type="molecule type" value="Genomic_DNA"/>
</dbReference>
<gene>
    <name evidence="2" type="ORF">LLUT_LOCUS27770</name>
</gene>
<reference evidence="2 3" key="1">
    <citation type="submission" date="2024-03" db="EMBL/GenBank/DDBJ databases">
        <authorList>
            <person name="Martinez-Hernandez J."/>
        </authorList>
    </citation>
    <scope>NUCLEOTIDE SEQUENCE [LARGE SCALE GENOMIC DNA]</scope>
</reference>
<sequence>MVDGGGATFSVVYLDGESETTVGEVTVDSSFNFNKFLSFLSHNLAVSPHQLSVYLASFASNRKIPITAKFNFSALFSNTAGANASSFFFVKRSKRTKRNKVRSNKDSWKNDDINNNNNTLENVVLMRRNAAVPFKVSPALSLNDYEKRMMDLQIQRELYLTSMRVGELCFDRKTHIIAASNGGGGGSVICEECLNGIDGGFHRCVFDAVTFDFRSPAGPVARPVKGTV</sequence>
<evidence type="ECO:0000259" key="1">
    <source>
        <dbReference type="Pfam" id="PF23596"/>
    </source>
</evidence>
<keyword evidence="3" id="KW-1185">Reference proteome</keyword>
<dbReference type="PANTHER" id="PTHR36351">
    <property type="entry name" value="EMBRYO SAC DEVELOPMENT ARREST 12"/>
    <property type="match status" value="1"/>
</dbReference>
<dbReference type="AlphaFoldDB" id="A0AAV1Y0P3"/>